<proteinExistence type="predicted"/>
<evidence type="ECO:0000256" key="2">
    <source>
        <dbReference type="SAM" id="Phobius"/>
    </source>
</evidence>
<keyword evidence="2" id="KW-1133">Transmembrane helix</keyword>
<accession>A0A915JMI4</accession>
<evidence type="ECO:0000256" key="1">
    <source>
        <dbReference type="SAM" id="MobiDB-lite"/>
    </source>
</evidence>
<name>A0A915JMI4_ROMCU</name>
<evidence type="ECO:0000313" key="3">
    <source>
        <dbReference type="Proteomes" id="UP000887565"/>
    </source>
</evidence>
<feature type="transmembrane region" description="Helical" evidence="2">
    <location>
        <begin position="48"/>
        <end position="69"/>
    </location>
</feature>
<sequence length="73" mass="8501">MAHKMHVQGMEQLVTSKQPVQREKDGQEWNGMQLMECNQIKGKFSFRLAWLEAECCFMVMIHLILHAHMPSAT</sequence>
<reference evidence="4" key="1">
    <citation type="submission" date="2022-11" db="UniProtKB">
        <authorList>
            <consortium name="WormBaseParasite"/>
        </authorList>
    </citation>
    <scope>IDENTIFICATION</scope>
</reference>
<keyword evidence="2" id="KW-0812">Transmembrane</keyword>
<evidence type="ECO:0000313" key="4">
    <source>
        <dbReference type="WBParaSite" id="nRc.2.0.1.t27201-RA"/>
    </source>
</evidence>
<keyword evidence="2" id="KW-0472">Membrane</keyword>
<organism evidence="3 4">
    <name type="scientific">Romanomermis culicivorax</name>
    <name type="common">Nematode worm</name>
    <dbReference type="NCBI Taxonomy" id="13658"/>
    <lineage>
        <taxon>Eukaryota</taxon>
        <taxon>Metazoa</taxon>
        <taxon>Ecdysozoa</taxon>
        <taxon>Nematoda</taxon>
        <taxon>Enoplea</taxon>
        <taxon>Dorylaimia</taxon>
        <taxon>Mermithida</taxon>
        <taxon>Mermithoidea</taxon>
        <taxon>Mermithidae</taxon>
        <taxon>Romanomermis</taxon>
    </lineage>
</organism>
<feature type="region of interest" description="Disordered" evidence="1">
    <location>
        <begin position="1"/>
        <end position="24"/>
    </location>
</feature>
<dbReference type="AlphaFoldDB" id="A0A915JMI4"/>
<dbReference type="WBParaSite" id="nRc.2.0.1.t27201-RA">
    <property type="protein sequence ID" value="nRc.2.0.1.t27201-RA"/>
    <property type="gene ID" value="nRc.2.0.1.g27201"/>
</dbReference>
<protein>
    <submittedName>
        <fullName evidence="4">Uncharacterized protein</fullName>
    </submittedName>
</protein>
<dbReference type="Proteomes" id="UP000887565">
    <property type="component" value="Unplaced"/>
</dbReference>
<keyword evidence="3" id="KW-1185">Reference proteome</keyword>